<dbReference type="Proteomes" id="UP000006804">
    <property type="component" value="Chromosome"/>
</dbReference>
<dbReference type="STRING" id="688269.Theth_0220"/>
<evidence type="ECO:0000313" key="2">
    <source>
        <dbReference type="Proteomes" id="UP000006804"/>
    </source>
</evidence>
<keyword evidence="2" id="KW-1185">Reference proteome</keyword>
<gene>
    <name evidence="1" type="ORF">Theth_0220</name>
</gene>
<dbReference type="PATRIC" id="fig|688269.3.peg.225"/>
<proteinExistence type="predicted"/>
<dbReference type="PANTHER" id="PTHR39431:SF1">
    <property type="entry name" value="FRPA_C-RELATED PROTEIN"/>
    <property type="match status" value="1"/>
</dbReference>
<dbReference type="PANTHER" id="PTHR39431">
    <property type="entry name" value="FRPA/C-RELATED PROTEIN"/>
    <property type="match status" value="1"/>
</dbReference>
<evidence type="ECO:0008006" key="3">
    <source>
        <dbReference type="Google" id="ProtNLM"/>
    </source>
</evidence>
<dbReference type="EMBL" id="CP002351">
    <property type="protein sequence ID" value="AEH50321.1"/>
    <property type="molecule type" value="Genomic_DNA"/>
</dbReference>
<protein>
    <recommendedName>
        <fullName evidence="3">VCBS repeat-containing protein</fullName>
    </recommendedName>
</protein>
<dbReference type="KEGG" id="tta:Theth_0220"/>
<accession>F7YV31</accession>
<name>F7YV31_9THEM</name>
<sequence>MLYTVIFVRIDSYQVDMKSEYYFQSVYEKKEQLQLWLSKREIEPQTQQTLEKPVATEKPNASLKIKLDEKNELKLRIIKMLLEKFTGRKVRLLVLELKDKEDGEADDTERTTAVASVNKPKLYEYGFGLIYNKSESYSEQEQVSFETKGVITTKDGRRIEFSLNFHMSRSFAYNENFELRLGEALKDPLVLNFEGSHVEFSDKIVKLDITLDGILDEFKFVSENSGFLVLDLNNNGVVDDGRELFGPTTGSGFKELAVYDSDKNGWIDEADPIFFKLKIWSLDENGEPKLFNLLEKNVGAIYLGFVRTGFDVYDSEQFVGRLQNSGVFLSENGKPGTVQQVDLRV</sequence>
<evidence type="ECO:0000313" key="1">
    <source>
        <dbReference type="EMBL" id="AEH50321.1"/>
    </source>
</evidence>
<dbReference type="HOGENOM" id="CLU_047227_0_0_0"/>
<dbReference type="AlphaFoldDB" id="F7YV31"/>
<organism evidence="1 2">
    <name type="scientific">Pseudothermotoga thermarum DSM 5069</name>
    <dbReference type="NCBI Taxonomy" id="688269"/>
    <lineage>
        <taxon>Bacteria</taxon>
        <taxon>Thermotogati</taxon>
        <taxon>Thermotogota</taxon>
        <taxon>Thermotogae</taxon>
        <taxon>Thermotogales</taxon>
        <taxon>Thermotogaceae</taxon>
        <taxon>Pseudothermotoga</taxon>
    </lineage>
</organism>
<reference evidence="1 2" key="1">
    <citation type="submission" date="2010-11" db="EMBL/GenBank/DDBJ databases">
        <title>The complete genome of Thermotoga thermarum DSM 5069.</title>
        <authorList>
            <consortium name="US DOE Joint Genome Institute (JGI-PGF)"/>
            <person name="Lucas S."/>
            <person name="Copeland A."/>
            <person name="Lapidus A."/>
            <person name="Bruce D."/>
            <person name="Goodwin L."/>
            <person name="Pitluck S."/>
            <person name="Kyrpides N."/>
            <person name="Mavromatis K."/>
            <person name="Ivanova N."/>
            <person name="Zeytun A."/>
            <person name="Brettin T."/>
            <person name="Detter J.C."/>
            <person name="Tapia R."/>
            <person name="Han C."/>
            <person name="Land M."/>
            <person name="Hauser L."/>
            <person name="Markowitz V."/>
            <person name="Cheng J.-F."/>
            <person name="Hugenholtz P."/>
            <person name="Woyke T."/>
            <person name="Wu D."/>
            <person name="Spring S."/>
            <person name="Schroeder M."/>
            <person name="Brambilla E."/>
            <person name="Klenk H.-P."/>
            <person name="Eisen J.A."/>
        </authorList>
    </citation>
    <scope>NUCLEOTIDE SEQUENCE [LARGE SCALE GENOMIC DNA]</scope>
    <source>
        <strain evidence="1 2">DSM 5069</strain>
    </source>
</reference>
<dbReference type="eggNOG" id="COG2931">
    <property type="taxonomic scope" value="Bacteria"/>
</dbReference>